<dbReference type="InterPro" id="IPR052176">
    <property type="entry name" value="Glycosyl_Hydrlase_43_Enz"/>
</dbReference>
<keyword evidence="3 9" id="KW-0378">Hydrolase</keyword>
<keyword evidence="4" id="KW-0119">Carbohydrate metabolism</keyword>
<keyword evidence="2" id="KW-0624">Polysaccharide degradation</keyword>
<organism evidence="9 10">
    <name type="scientific">Bacteroides ovatus</name>
    <dbReference type="NCBI Taxonomy" id="28116"/>
    <lineage>
        <taxon>Bacteria</taxon>
        <taxon>Pseudomonadati</taxon>
        <taxon>Bacteroidota</taxon>
        <taxon>Bacteroidia</taxon>
        <taxon>Bacteroidales</taxon>
        <taxon>Bacteroidaceae</taxon>
        <taxon>Bacteroides</taxon>
    </lineage>
</organism>
<dbReference type="EMBL" id="VWLE01000557">
    <property type="protein sequence ID" value="KAA3938243.1"/>
    <property type="molecule type" value="Genomic_DNA"/>
</dbReference>
<proteinExistence type="inferred from homology"/>
<evidence type="ECO:0000256" key="7">
    <source>
        <dbReference type="PIRSR" id="PIRSR606710-2"/>
    </source>
</evidence>
<evidence type="ECO:0000256" key="4">
    <source>
        <dbReference type="ARBA" id="ARBA00023277"/>
    </source>
</evidence>
<evidence type="ECO:0000313" key="9">
    <source>
        <dbReference type="EMBL" id="KAA3938243.1"/>
    </source>
</evidence>
<protein>
    <submittedName>
        <fullName evidence="9">Family 43 glycosylhydrolase</fullName>
    </submittedName>
</protein>
<evidence type="ECO:0000256" key="8">
    <source>
        <dbReference type="SAM" id="SignalP"/>
    </source>
</evidence>
<accession>A0A5M5BYE8</accession>
<dbReference type="SUPFAM" id="SSF75005">
    <property type="entry name" value="Arabinanase/levansucrase/invertase"/>
    <property type="match status" value="1"/>
</dbReference>
<feature type="site" description="Important for catalytic activity, responsible for pKa modulation of the active site Glu and correct orientation of both the proton donor and substrate" evidence="7">
    <location>
        <position position="165"/>
    </location>
</feature>
<evidence type="ECO:0000256" key="1">
    <source>
        <dbReference type="ARBA" id="ARBA00009865"/>
    </source>
</evidence>
<feature type="signal peptide" evidence="8">
    <location>
        <begin position="1"/>
        <end position="27"/>
    </location>
</feature>
<name>A0A5M5BYE8_BACOV</name>
<dbReference type="Pfam" id="PF04616">
    <property type="entry name" value="Glyco_hydro_43"/>
    <property type="match status" value="1"/>
</dbReference>
<dbReference type="AlphaFoldDB" id="A0A5M5BYE8"/>
<dbReference type="Gene3D" id="2.115.10.20">
    <property type="entry name" value="Glycosyl hydrolase domain, family 43"/>
    <property type="match status" value="1"/>
</dbReference>
<evidence type="ECO:0000256" key="5">
    <source>
        <dbReference type="ARBA" id="ARBA00023295"/>
    </source>
</evidence>
<sequence length="245" mass="27184">MKIMIVTIKQTLIAFGLLLAVTFPAFAQSGNPVLPGFHADPEILYSNKTKKYYIYSTTDGQPGWGGWYFTVFSSVDLKNWKDEGVMLDLKSDQVPWADGNAWAPCIEEKLVGDQYKYFFYYSGNPKTGGGKQIGVATSDSPAGPFVDLGHPIITDSPTGHGQQIDVDVFTDPASGKSYLYWGNGYMAGAELNDDMISIKKETITVMTPEGGTLQDYAYREAAYVFYRNGLYYFMWSVDDTGSPNY</sequence>
<keyword evidence="2" id="KW-0858">Xylan degradation</keyword>
<reference evidence="9 10" key="1">
    <citation type="journal article" date="2019" name="Nat. Med.">
        <title>A library of human gut bacterial isolates paired with longitudinal multiomics data enables mechanistic microbiome research.</title>
        <authorList>
            <person name="Poyet M."/>
            <person name="Groussin M."/>
            <person name="Gibbons S.M."/>
            <person name="Avila-Pacheco J."/>
            <person name="Jiang X."/>
            <person name="Kearney S.M."/>
            <person name="Perrotta A.R."/>
            <person name="Berdy B."/>
            <person name="Zhao S."/>
            <person name="Lieberman T.D."/>
            <person name="Swanson P.K."/>
            <person name="Smith M."/>
            <person name="Roesemann S."/>
            <person name="Alexander J.E."/>
            <person name="Rich S.A."/>
            <person name="Livny J."/>
            <person name="Vlamakis H."/>
            <person name="Clish C."/>
            <person name="Bullock K."/>
            <person name="Deik A."/>
            <person name="Scott J."/>
            <person name="Pierce K.A."/>
            <person name="Xavier R.J."/>
            <person name="Alm E.J."/>
        </authorList>
    </citation>
    <scope>NUCLEOTIDE SEQUENCE [LARGE SCALE GENOMIC DNA]</scope>
    <source>
        <strain evidence="9 10">BIOML-A163</strain>
    </source>
</reference>
<evidence type="ECO:0000256" key="6">
    <source>
        <dbReference type="PIRSR" id="PIRSR606710-1"/>
    </source>
</evidence>
<keyword evidence="8" id="KW-0732">Signal</keyword>
<feature type="active site" description="Proton donor" evidence="6">
    <location>
        <position position="220"/>
    </location>
</feature>
<keyword evidence="5" id="KW-0326">Glycosidase</keyword>
<dbReference type="InterPro" id="IPR006710">
    <property type="entry name" value="Glyco_hydro_43"/>
</dbReference>
<evidence type="ECO:0000256" key="2">
    <source>
        <dbReference type="ARBA" id="ARBA00022651"/>
    </source>
</evidence>
<feature type="active site" description="Proton acceptor" evidence="6">
    <location>
        <position position="40"/>
    </location>
</feature>
<feature type="chain" id="PRO_5024321431" evidence="8">
    <location>
        <begin position="28"/>
        <end position="245"/>
    </location>
</feature>
<evidence type="ECO:0000256" key="3">
    <source>
        <dbReference type="ARBA" id="ARBA00022801"/>
    </source>
</evidence>
<comment type="similarity">
    <text evidence="1">Belongs to the glycosyl hydrolase 43 family.</text>
</comment>
<dbReference type="PANTHER" id="PTHR43772">
    <property type="entry name" value="ENDO-1,4-BETA-XYLANASE"/>
    <property type="match status" value="1"/>
</dbReference>
<evidence type="ECO:0000313" key="10">
    <source>
        <dbReference type="Proteomes" id="UP000323717"/>
    </source>
</evidence>
<dbReference type="PANTHER" id="PTHR43772:SF2">
    <property type="entry name" value="PUTATIVE (AFU_ORTHOLOGUE AFUA_2G04480)-RELATED"/>
    <property type="match status" value="1"/>
</dbReference>
<gene>
    <name evidence="9" type="ORF">F3D71_25135</name>
</gene>
<dbReference type="GO" id="GO:0004553">
    <property type="term" value="F:hydrolase activity, hydrolyzing O-glycosyl compounds"/>
    <property type="evidence" value="ECO:0007669"/>
    <property type="project" value="InterPro"/>
</dbReference>
<comment type="caution">
    <text evidence="9">The sequence shown here is derived from an EMBL/GenBank/DDBJ whole genome shotgun (WGS) entry which is preliminary data.</text>
</comment>
<dbReference type="Proteomes" id="UP000323717">
    <property type="component" value="Unassembled WGS sequence"/>
</dbReference>
<dbReference type="GO" id="GO:0045493">
    <property type="term" value="P:xylan catabolic process"/>
    <property type="evidence" value="ECO:0007669"/>
    <property type="project" value="UniProtKB-KW"/>
</dbReference>
<feature type="non-terminal residue" evidence="9">
    <location>
        <position position="245"/>
    </location>
</feature>
<dbReference type="InterPro" id="IPR023296">
    <property type="entry name" value="Glyco_hydro_beta-prop_sf"/>
</dbReference>